<feature type="compositionally biased region" description="Low complexity" evidence="6">
    <location>
        <begin position="184"/>
        <end position="201"/>
    </location>
</feature>
<dbReference type="PANTHER" id="PTHR42973">
    <property type="entry name" value="BINDING OXIDOREDUCTASE, PUTATIVE (AFU_ORTHOLOGUE AFUA_1G17690)-RELATED"/>
    <property type="match status" value="1"/>
</dbReference>
<evidence type="ECO:0000256" key="4">
    <source>
        <dbReference type="ARBA" id="ARBA00022827"/>
    </source>
</evidence>
<dbReference type="InterPro" id="IPR006094">
    <property type="entry name" value="Oxid_FAD_bind_N"/>
</dbReference>
<evidence type="ECO:0000256" key="7">
    <source>
        <dbReference type="SAM" id="Phobius"/>
    </source>
</evidence>
<dbReference type="Pfam" id="PF08031">
    <property type="entry name" value="BBE"/>
    <property type="match status" value="1"/>
</dbReference>
<feature type="region of interest" description="Disordered" evidence="6">
    <location>
        <begin position="32"/>
        <end position="51"/>
    </location>
</feature>
<feature type="region of interest" description="Disordered" evidence="6">
    <location>
        <begin position="184"/>
        <end position="207"/>
    </location>
</feature>
<protein>
    <submittedName>
        <fullName evidence="9">FAD-binding domain-containing protein</fullName>
    </submittedName>
</protein>
<feature type="transmembrane region" description="Helical" evidence="7">
    <location>
        <begin position="153"/>
        <end position="170"/>
    </location>
</feature>
<dbReference type="InterPro" id="IPR050416">
    <property type="entry name" value="FAD-linked_Oxidoreductase"/>
</dbReference>
<dbReference type="Gene3D" id="3.30.43.10">
    <property type="entry name" value="Uridine Diphospho-n-acetylenolpyruvylglucosamine Reductase, domain 2"/>
    <property type="match status" value="1"/>
</dbReference>
<dbReference type="Gene3D" id="3.40.462.20">
    <property type="match status" value="1"/>
</dbReference>
<keyword evidence="3" id="KW-0285">Flavoprotein</keyword>
<evidence type="ECO:0000256" key="5">
    <source>
        <dbReference type="ARBA" id="ARBA00023002"/>
    </source>
</evidence>
<dbReference type="AlphaFoldDB" id="A0A1E7FPB4"/>
<evidence type="ECO:0000259" key="8">
    <source>
        <dbReference type="PROSITE" id="PS51387"/>
    </source>
</evidence>
<dbReference type="KEGG" id="fcy:FRACYDRAFT_235700"/>
<feature type="compositionally biased region" description="Polar residues" evidence="6">
    <location>
        <begin position="79"/>
        <end position="96"/>
    </location>
</feature>
<organism evidence="9 10">
    <name type="scientific">Fragilariopsis cylindrus CCMP1102</name>
    <dbReference type="NCBI Taxonomy" id="635003"/>
    <lineage>
        <taxon>Eukaryota</taxon>
        <taxon>Sar</taxon>
        <taxon>Stramenopiles</taxon>
        <taxon>Ochrophyta</taxon>
        <taxon>Bacillariophyta</taxon>
        <taxon>Bacillariophyceae</taxon>
        <taxon>Bacillariophycidae</taxon>
        <taxon>Bacillariales</taxon>
        <taxon>Bacillariaceae</taxon>
        <taxon>Fragilariopsis</taxon>
    </lineage>
</organism>
<dbReference type="PROSITE" id="PS51387">
    <property type="entry name" value="FAD_PCMH"/>
    <property type="match status" value="1"/>
</dbReference>
<evidence type="ECO:0000256" key="6">
    <source>
        <dbReference type="SAM" id="MobiDB-lite"/>
    </source>
</evidence>
<sequence length="792" mass="89377">MENDPCMNEKKRLLQECLPGVTLHNNNDDHYYDYHHRPLHQPSRSRSQHEIDQLQSHIMISNSINNNNNNNNKQQQQQTIETKCSSNGNNDSSMDESSMHILWIDKDNDGNRDEYEYDYNYDFNNDDDMTASSFSLRRAAAISAATRRSEQRWIMYFKLSLFLVFFLLLWDQFQPATTTITTITDNNNNNNNNNNSETTIKTNKKKSSHNKERFRFYKHWNWNNNYSNNGPVVIQDENERREILIALKDLDEAIHGDIVLRSNKTKFVNAASVWQRQDSTVSISSPLAVIEVTTMEDVQLALPILAGLARDYRLRFRIRSGGCSYMNGYSTINNGVMLNLAELNKIGTINTTTILIPNNKNITAINNDNSHDNTAIATSSTASSTSTSISTVTIGPGVRVEDFMKDVLDEHGYSGIVASAGGIGMGGFILGGGYGLQSRMYGLAIDNVVSLDVVLASGETRMDVTKNDNDNDDDDNNDLFWALRGSGGGNIGVVTSFKYRVYPSLDIKLAATVKVPLEEMTQFLQRLGDKEPNLAPEFTLTVQGYKTPENNRTSPGLIQHLTTSLYERNVDEEKTDDGLVTISMFWMGDSNPENPVGMQYIKSNVIPLFSNNSTIDNVVYYYFSWSGMSREREQDESWKSVWSAQSWNGFLLPQNNTQEVWTDIQSSLSALFKYCIYVSPKVELWGGAISKIPSNATAFPHRSAVYNIGIELLVPTENDADAANDEMHLVNAIWPSIARHLDGVYVNYPMASLSNESYPTAYWGKNLKRLKELKQRYDPTHALNVSQSIPIL</sequence>
<evidence type="ECO:0000313" key="9">
    <source>
        <dbReference type="EMBL" id="OEU19643.1"/>
    </source>
</evidence>
<keyword evidence="7" id="KW-1133">Transmembrane helix</keyword>
<dbReference type="InParanoid" id="A0A1E7FPB4"/>
<feature type="compositionally biased region" description="Low complexity" evidence="6">
    <location>
        <begin position="65"/>
        <end position="78"/>
    </location>
</feature>
<accession>A0A1E7FPB4</accession>
<dbReference type="InterPro" id="IPR016169">
    <property type="entry name" value="FAD-bd_PCMH_sub2"/>
</dbReference>
<keyword evidence="10" id="KW-1185">Reference proteome</keyword>
<proteinExistence type="inferred from homology"/>
<feature type="domain" description="FAD-binding PCMH-type" evidence="8">
    <location>
        <begin position="282"/>
        <end position="504"/>
    </location>
</feature>
<name>A0A1E7FPB4_9STRA</name>
<dbReference type="InterPro" id="IPR016167">
    <property type="entry name" value="FAD-bd_PCMH_sub1"/>
</dbReference>
<evidence type="ECO:0000256" key="2">
    <source>
        <dbReference type="ARBA" id="ARBA00005466"/>
    </source>
</evidence>
<dbReference type="InterPro" id="IPR012951">
    <property type="entry name" value="BBE"/>
</dbReference>
<dbReference type="Pfam" id="PF01565">
    <property type="entry name" value="FAD_binding_4"/>
    <property type="match status" value="1"/>
</dbReference>
<comment type="similarity">
    <text evidence="2">Belongs to the oxygen-dependent FAD-linked oxidoreductase family.</text>
</comment>
<evidence type="ECO:0000256" key="3">
    <source>
        <dbReference type="ARBA" id="ARBA00022630"/>
    </source>
</evidence>
<dbReference type="GO" id="GO:0016491">
    <property type="term" value="F:oxidoreductase activity"/>
    <property type="evidence" value="ECO:0007669"/>
    <property type="project" value="UniProtKB-KW"/>
</dbReference>
<dbReference type="EMBL" id="KV784355">
    <property type="protein sequence ID" value="OEU19643.1"/>
    <property type="molecule type" value="Genomic_DNA"/>
</dbReference>
<keyword evidence="5" id="KW-0560">Oxidoreductase</keyword>
<keyword evidence="7" id="KW-0812">Transmembrane</keyword>
<reference evidence="9 10" key="1">
    <citation type="submission" date="2016-09" db="EMBL/GenBank/DDBJ databases">
        <title>Extensive genetic diversity and differential bi-allelic expression allows diatom success in the polar Southern Ocean.</title>
        <authorList>
            <consortium name="DOE Joint Genome Institute"/>
            <person name="Mock T."/>
            <person name="Otillar R.P."/>
            <person name="Strauss J."/>
            <person name="Dupont C."/>
            <person name="Frickenhaus S."/>
            <person name="Maumus F."/>
            <person name="Mcmullan M."/>
            <person name="Sanges R."/>
            <person name="Schmutz J."/>
            <person name="Toseland A."/>
            <person name="Valas R."/>
            <person name="Veluchamy A."/>
            <person name="Ward B.J."/>
            <person name="Allen A."/>
            <person name="Barry K."/>
            <person name="Falciatore A."/>
            <person name="Ferrante M."/>
            <person name="Fortunato A.E."/>
            <person name="Gloeckner G."/>
            <person name="Gruber A."/>
            <person name="Hipkin R."/>
            <person name="Janech M."/>
            <person name="Kroth P."/>
            <person name="Leese F."/>
            <person name="Lindquist E."/>
            <person name="Lyon B.R."/>
            <person name="Martin J."/>
            <person name="Mayer C."/>
            <person name="Parker M."/>
            <person name="Quesneville H."/>
            <person name="Raymond J."/>
            <person name="Uhlig C."/>
            <person name="Valentin K.U."/>
            <person name="Worden A.Z."/>
            <person name="Armbrust E.V."/>
            <person name="Bowler C."/>
            <person name="Green B."/>
            <person name="Moulton V."/>
            <person name="Van Oosterhout C."/>
            <person name="Grigoriev I."/>
        </authorList>
    </citation>
    <scope>NUCLEOTIDE SEQUENCE [LARGE SCALE GENOMIC DNA]</scope>
    <source>
        <strain evidence="9 10">CCMP1102</strain>
    </source>
</reference>
<gene>
    <name evidence="9" type="ORF">FRACYDRAFT_235700</name>
</gene>
<dbReference type="GO" id="GO:0071949">
    <property type="term" value="F:FAD binding"/>
    <property type="evidence" value="ECO:0007669"/>
    <property type="project" value="InterPro"/>
</dbReference>
<dbReference type="Gene3D" id="3.30.465.10">
    <property type="match status" value="1"/>
</dbReference>
<dbReference type="InterPro" id="IPR036318">
    <property type="entry name" value="FAD-bd_PCMH-like_sf"/>
</dbReference>
<dbReference type="InterPro" id="IPR016166">
    <property type="entry name" value="FAD-bd_PCMH"/>
</dbReference>
<dbReference type="PANTHER" id="PTHR42973:SF39">
    <property type="entry name" value="FAD-BINDING PCMH-TYPE DOMAIN-CONTAINING PROTEIN"/>
    <property type="match status" value="1"/>
</dbReference>
<dbReference type="SUPFAM" id="SSF56176">
    <property type="entry name" value="FAD-binding/transporter-associated domain-like"/>
    <property type="match status" value="1"/>
</dbReference>
<feature type="region of interest" description="Disordered" evidence="6">
    <location>
        <begin position="62"/>
        <end position="96"/>
    </location>
</feature>
<dbReference type="Proteomes" id="UP000095751">
    <property type="component" value="Unassembled WGS sequence"/>
</dbReference>
<keyword evidence="4" id="KW-0274">FAD</keyword>
<keyword evidence="7" id="KW-0472">Membrane</keyword>
<dbReference type="OrthoDB" id="415825at2759"/>
<comment type="cofactor">
    <cofactor evidence="1">
        <name>FAD</name>
        <dbReference type="ChEBI" id="CHEBI:57692"/>
    </cofactor>
</comment>
<evidence type="ECO:0000313" key="10">
    <source>
        <dbReference type="Proteomes" id="UP000095751"/>
    </source>
</evidence>
<evidence type="ECO:0000256" key="1">
    <source>
        <dbReference type="ARBA" id="ARBA00001974"/>
    </source>
</evidence>